<proteinExistence type="predicted"/>
<feature type="transmembrane region" description="Helical" evidence="6">
    <location>
        <begin position="259"/>
        <end position="283"/>
    </location>
</feature>
<sequence length="296" mass="31800">MTFYDTLPVALEWLVRLALFGAVCGAVLLHFVMEPVRWRLAYLDRTQGPAQAGRVRDILFCTTVATYIFPFKIGLPLRMGLLNRLAAMNVRFIGTVLAVDGLISLAVWVLAAIVCVWLGAFQWQPPVYVWVGAGVMLTVVVGLGVRRKWASGGSAQWSQALALFRDPWRRMSWAGAILLLDVSLYWLRHALLVLLVTGQMKWALAGGSAGLVATFAGIISGLPMGLLGYDASLLALLGAAGVPIGDIITIITLNRALNIAMAVMLGIPAGIRLGIGTGLVGILRKLKDIGSGKERP</sequence>
<keyword evidence="3 6" id="KW-0812">Transmembrane</keyword>
<dbReference type="RefSeq" id="WP_285981031.1">
    <property type="nucleotide sequence ID" value="NZ_JASVDS010000001.1"/>
</dbReference>
<evidence type="ECO:0000256" key="4">
    <source>
        <dbReference type="ARBA" id="ARBA00022989"/>
    </source>
</evidence>
<organism evidence="7 8">
    <name type="scientific">Roseateles subflavus</name>
    <dbReference type="NCBI Taxonomy" id="3053353"/>
    <lineage>
        <taxon>Bacteria</taxon>
        <taxon>Pseudomonadati</taxon>
        <taxon>Pseudomonadota</taxon>
        <taxon>Betaproteobacteria</taxon>
        <taxon>Burkholderiales</taxon>
        <taxon>Sphaerotilaceae</taxon>
        <taxon>Roseateles</taxon>
    </lineage>
</organism>
<feature type="transmembrane region" description="Helical" evidence="6">
    <location>
        <begin position="13"/>
        <end position="33"/>
    </location>
</feature>
<evidence type="ECO:0000256" key="1">
    <source>
        <dbReference type="ARBA" id="ARBA00004651"/>
    </source>
</evidence>
<reference evidence="7 8" key="1">
    <citation type="submission" date="2023-06" db="EMBL/GenBank/DDBJ databases">
        <title>Pelomonas sp. APW6 16S ribosomal RNA gene genome sequencing and assembly.</title>
        <authorList>
            <person name="Woo H."/>
        </authorList>
    </citation>
    <scope>NUCLEOTIDE SEQUENCE [LARGE SCALE GENOMIC DNA]</scope>
    <source>
        <strain evidence="7 8">APW6</strain>
    </source>
</reference>
<evidence type="ECO:0000256" key="6">
    <source>
        <dbReference type="SAM" id="Phobius"/>
    </source>
</evidence>
<dbReference type="EMBL" id="JASVDS010000001">
    <property type="protein sequence ID" value="MDL5030909.1"/>
    <property type="molecule type" value="Genomic_DNA"/>
</dbReference>
<evidence type="ECO:0000256" key="2">
    <source>
        <dbReference type="ARBA" id="ARBA00022475"/>
    </source>
</evidence>
<evidence type="ECO:0000256" key="3">
    <source>
        <dbReference type="ARBA" id="ARBA00022692"/>
    </source>
</evidence>
<name>A0ABT7LEL9_9BURK</name>
<feature type="transmembrane region" description="Helical" evidence="6">
    <location>
        <begin position="234"/>
        <end position="253"/>
    </location>
</feature>
<feature type="transmembrane region" description="Helical" evidence="6">
    <location>
        <begin position="173"/>
        <end position="196"/>
    </location>
</feature>
<evidence type="ECO:0000313" key="8">
    <source>
        <dbReference type="Proteomes" id="UP001238603"/>
    </source>
</evidence>
<comment type="caution">
    <text evidence="7">The sequence shown here is derived from an EMBL/GenBank/DDBJ whole genome shotgun (WGS) entry which is preliminary data.</text>
</comment>
<feature type="transmembrane region" description="Helical" evidence="6">
    <location>
        <begin position="92"/>
        <end position="121"/>
    </location>
</feature>
<feature type="transmembrane region" description="Helical" evidence="6">
    <location>
        <begin position="202"/>
        <end position="222"/>
    </location>
</feature>
<dbReference type="Proteomes" id="UP001238603">
    <property type="component" value="Unassembled WGS sequence"/>
</dbReference>
<protein>
    <submittedName>
        <fullName evidence="7">Lysylphosphatidylglycerol synthase domain-containing protein</fullName>
    </submittedName>
</protein>
<comment type="subcellular location">
    <subcellularLocation>
        <location evidence="1">Cell membrane</location>
        <topology evidence="1">Multi-pass membrane protein</topology>
    </subcellularLocation>
</comment>
<accession>A0ABT7LEL9</accession>
<feature type="transmembrane region" description="Helical" evidence="6">
    <location>
        <begin position="127"/>
        <end position="145"/>
    </location>
</feature>
<keyword evidence="8" id="KW-1185">Reference proteome</keyword>
<keyword evidence="2" id="KW-1003">Cell membrane</keyword>
<gene>
    <name evidence="7" type="ORF">QRD43_03240</name>
</gene>
<keyword evidence="4 6" id="KW-1133">Transmembrane helix</keyword>
<dbReference type="InterPro" id="IPR022791">
    <property type="entry name" value="L-PG_synthase/AglD"/>
</dbReference>
<evidence type="ECO:0000256" key="5">
    <source>
        <dbReference type="ARBA" id="ARBA00023136"/>
    </source>
</evidence>
<keyword evidence="5 6" id="KW-0472">Membrane</keyword>
<evidence type="ECO:0000313" key="7">
    <source>
        <dbReference type="EMBL" id="MDL5030909.1"/>
    </source>
</evidence>
<dbReference type="Pfam" id="PF03706">
    <property type="entry name" value="LPG_synthase_TM"/>
    <property type="match status" value="1"/>
</dbReference>